<name>A0A4U9TWR3_SERFO</name>
<proteinExistence type="predicted"/>
<dbReference type="EMBL" id="CABEEZ010000021">
    <property type="protein sequence ID" value="VTR20834.1"/>
    <property type="molecule type" value="Genomic_DNA"/>
</dbReference>
<organism evidence="1">
    <name type="scientific">Serratia fonticola</name>
    <dbReference type="NCBI Taxonomy" id="47917"/>
    <lineage>
        <taxon>Bacteria</taxon>
        <taxon>Pseudomonadati</taxon>
        <taxon>Pseudomonadota</taxon>
        <taxon>Gammaproteobacteria</taxon>
        <taxon>Enterobacterales</taxon>
        <taxon>Yersiniaceae</taxon>
        <taxon>Serratia</taxon>
    </lineage>
</organism>
<dbReference type="AlphaFoldDB" id="A0A4U9TWR3"/>
<protein>
    <submittedName>
        <fullName evidence="1">Trehalose repressor</fullName>
    </submittedName>
</protein>
<evidence type="ECO:0000313" key="1">
    <source>
        <dbReference type="EMBL" id="VTR20834.1"/>
    </source>
</evidence>
<sequence length="116" mass="12692">MHHRDASPSGLSGYLSARQKISPLVALGELNYQSGFQLAANVIEPQTTALVCALRYYRARCDEVPATATGLRQSRCAPSVIRQCSTSCSQRRFPLSWGYGTAGQQAALQLLGQFEW</sequence>
<accession>A0A4U9TWR3</accession>
<reference evidence="1" key="1">
    <citation type="submission" date="2019-05" db="EMBL/GenBank/DDBJ databases">
        <authorList>
            <consortium name="Pathogen Informatics"/>
        </authorList>
    </citation>
    <scope>NUCLEOTIDE SEQUENCE [LARGE SCALE GENOMIC DNA]</scope>
    <source>
        <strain evidence="1">NCTC12965</strain>
    </source>
</reference>
<gene>
    <name evidence="1" type="ORF">NCTC12965_01133</name>
</gene>